<keyword evidence="6" id="KW-1185">Reference proteome</keyword>
<dbReference type="AlphaFoldDB" id="A0A540M1G8"/>
<feature type="compositionally biased region" description="Polar residues" evidence="3">
    <location>
        <begin position="16"/>
        <end position="28"/>
    </location>
</feature>
<dbReference type="GO" id="GO:0005886">
    <property type="term" value="C:plasma membrane"/>
    <property type="evidence" value="ECO:0007669"/>
    <property type="project" value="TreeGrafter"/>
</dbReference>
<dbReference type="InterPro" id="IPR044839">
    <property type="entry name" value="NDR1-like"/>
</dbReference>
<protein>
    <recommendedName>
        <fullName evidence="7">Late embryogenesis abundant protein LEA-2 subgroup domain-containing protein</fullName>
    </recommendedName>
</protein>
<name>A0A540M1G8_MALBA</name>
<dbReference type="EMBL" id="VIEB01000390">
    <property type="protein sequence ID" value="TQD92600.1"/>
    <property type="molecule type" value="Genomic_DNA"/>
</dbReference>
<evidence type="ECO:0000256" key="3">
    <source>
        <dbReference type="SAM" id="MobiDB-lite"/>
    </source>
</evidence>
<evidence type="ECO:0000256" key="2">
    <source>
        <dbReference type="ARBA" id="ARBA00023136"/>
    </source>
</evidence>
<dbReference type="PANTHER" id="PTHR31234">
    <property type="entry name" value="LATE EMBRYOGENESIS ABUNDANT (LEA) HYDROXYPROLINE-RICH GLYCOPROTEIN FAMILY"/>
    <property type="match status" value="1"/>
</dbReference>
<dbReference type="PANTHER" id="PTHR31234:SF42">
    <property type="entry name" value="LATE EMBRYOGENESIS ABUNDANT (LEA) HYDROXYPROLINE-RICH GLYCOPROTEIN FAMILY"/>
    <property type="match status" value="1"/>
</dbReference>
<feature type="transmembrane region" description="Helical" evidence="4">
    <location>
        <begin position="218"/>
        <end position="245"/>
    </location>
</feature>
<keyword evidence="4" id="KW-0812">Transmembrane</keyword>
<comment type="caution">
    <text evidence="5">The sequence shown here is derived from an EMBL/GenBank/DDBJ whole genome shotgun (WGS) entry which is preliminary data.</text>
</comment>
<reference evidence="5 6" key="1">
    <citation type="journal article" date="2019" name="G3 (Bethesda)">
        <title>Sequencing of a Wild Apple (Malus baccata) Genome Unravels the Differences Between Cultivated and Wild Apple Species Regarding Disease Resistance and Cold Tolerance.</title>
        <authorList>
            <person name="Chen X."/>
        </authorList>
    </citation>
    <scope>NUCLEOTIDE SEQUENCE [LARGE SCALE GENOMIC DNA]</scope>
    <source>
        <strain evidence="6">cv. Shandingzi</strain>
        <tissue evidence="5">Leaves</tissue>
    </source>
</reference>
<feature type="compositionally biased region" description="Pro residues" evidence="3">
    <location>
        <begin position="43"/>
        <end position="53"/>
    </location>
</feature>
<keyword evidence="2 4" id="KW-0472">Membrane</keyword>
<evidence type="ECO:0000313" key="5">
    <source>
        <dbReference type="EMBL" id="TQD92600.1"/>
    </source>
</evidence>
<dbReference type="Proteomes" id="UP000315295">
    <property type="component" value="Unassembled WGS sequence"/>
</dbReference>
<dbReference type="GO" id="GO:0098542">
    <property type="term" value="P:defense response to other organism"/>
    <property type="evidence" value="ECO:0007669"/>
    <property type="project" value="InterPro"/>
</dbReference>
<gene>
    <name evidence="5" type="ORF">C1H46_021852</name>
</gene>
<sequence>MPRPGDTNPHFVRPYPSQTPEQLPQTSPHGPLVPLPQHHGQHPAPPNLRPDWPGPHHPEPPEVEPEPIQFEQARRPRSKHQWRHSNPAGPLVSFHPQFEEQHPLTDQQTLPLVPSVPTPHPDHEDHRPRKKHQSRKTQPVVPPVAAPYHDQEDERHPKKKQKGRKTPPIVPTGPAPYHDREDKQYPWPHGSQGQPHSRRTHPQGLLIPRPQQTNVFTWSGAICCAIFWVLIIITGLVVLIIYLVFRPRTPKFDVSSATLNAAYLDMGYLLNADVTVLANFTNPNKKVSVDFSYLIIDLYYGNTLIATQYVEPFSAERSRSMFANVHMVASQVRLGVLERQRLKKQMENNRAEFEVKGYFRARANFGKILRYSYWLHGDCRVVLTRPPDGVLVTRKCKTKH</sequence>
<feature type="region of interest" description="Disordered" evidence="3">
    <location>
        <begin position="1"/>
        <end position="205"/>
    </location>
</feature>
<comment type="subcellular location">
    <subcellularLocation>
        <location evidence="1">Membrane</location>
    </subcellularLocation>
</comment>
<dbReference type="STRING" id="106549.A0A540M1G8"/>
<evidence type="ECO:0000256" key="4">
    <source>
        <dbReference type="SAM" id="Phobius"/>
    </source>
</evidence>
<keyword evidence="4" id="KW-1133">Transmembrane helix</keyword>
<evidence type="ECO:0008006" key="7">
    <source>
        <dbReference type="Google" id="ProtNLM"/>
    </source>
</evidence>
<accession>A0A540M1G8</accession>
<proteinExistence type="predicted"/>
<evidence type="ECO:0000256" key="1">
    <source>
        <dbReference type="ARBA" id="ARBA00004370"/>
    </source>
</evidence>
<evidence type="ECO:0000313" key="6">
    <source>
        <dbReference type="Proteomes" id="UP000315295"/>
    </source>
</evidence>
<organism evidence="5 6">
    <name type="scientific">Malus baccata</name>
    <name type="common">Siberian crab apple</name>
    <name type="synonym">Pyrus baccata</name>
    <dbReference type="NCBI Taxonomy" id="106549"/>
    <lineage>
        <taxon>Eukaryota</taxon>
        <taxon>Viridiplantae</taxon>
        <taxon>Streptophyta</taxon>
        <taxon>Embryophyta</taxon>
        <taxon>Tracheophyta</taxon>
        <taxon>Spermatophyta</taxon>
        <taxon>Magnoliopsida</taxon>
        <taxon>eudicotyledons</taxon>
        <taxon>Gunneridae</taxon>
        <taxon>Pentapetalae</taxon>
        <taxon>rosids</taxon>
        <taxon>fabids</taxon>
        <taxon>Rosales</taxon>
        <taxon>Rosaceae</taxon>
        <taxon>Amygdaloideae</taxon>
        <taxon>Maleae</taxon>
        <taxon>Malus</taxon>
    </lineage>
</organism>